<dbReference type="InterPro" id="IPR046676">
    <property type="entry name" value="DUF6546"/>
</dbReference>
<evidence type="ECO:0000313" key="3">
    <source>
        <dbReference type="Proteomes" id="UP000826661"/>
    </source>
</evidence>
<dbReference type="Pfam" id="PF20183">
    <property type="entry name" value="DUF6546"/>
    <property type="match status" value="1"/>
</dbReference>
<gene>
    <name evidence="2" type="ORF">H0G86_004705</name>
</gene>
<name>A0A8G0LCU1_9HYPO</name>
<dbReference type="EMBL" id="CP075865">
    <property type="protein sequence ID" value="QYS97474.1"/>
    <property type="molecule type" value="Genomic_DNA"/>
</dbReference>
<dbReference type="AlphaFoldDB" id="A0A8G0LCU1"/>
<dbReference type="Proteomes" id="UP000826661">
    <property type="component" value="Chromosome II"/>
</dbReference>
<keyword evidence="3" id="KW-1185">Reference proteome</keyword>
<protein>
    <recommendedName>
        <fullName evidence="1">DUF6546 domain-containing protein</fullName>
    </recommendedName>
</protein>
<accession>A0A8G0LCU1</accession>
<organism evidence="2 3">
    <name type="scientific">Trichoderma simmonsii</name>
    <dbReference type="NCBI Taxonomy" id="1491479"/>
    <lineage>
        <taxon>Eukaryota</taxon>
        <taxon>Fungi</taxon>
        <taxon>Dikarya</taxon>
        <taxon>Ascomycota</taxon>
        <taxon>Pezizomycotina</taxon>
        <taxon>Sordariomycetes</taxon>
        <taxon>Hypocreomycetidae</taxon>
        <taxon>Hypocreales</taxon>
        <taxon>Hypocreaceae</taxon>
        <taxon>Trichoderma</taxon>
    </lineage>
</organism>
<proteinExistence type="predicted"/>
<evidence type="ECO:0000313" key="2">
    <source>
        <dbReference type="EMBL" id="QYS97474.1"/>
    </source>
</evidence>
<feature type="domain" description="DUF6546" evidence="1">
    <location>
        <begin position="11"/>
        <end position="180"/>
    </location>
</feature>
<reference evidence="2 3" key="1">
    <citation type="journal article" date="2021" name="BMC Genomics">
        <title>Telomere-to-telomere genome assembly of asparaginase-producing Trichoderma simmonsii.</title>
        <authorList>
            <person name="Chung D."/>
            <person name="Kwon Y.M."/>
            <person name="Yang Y."/>
        </authorList>
    </citation>
    <scope>NUCLEOTIDE SEQUENCE [LARGE SCALE GENOMIC DNA]</scope>
    <source>
        <strain evidence="2 3">GH-Sj1</strain>
    </source>
</reference>
<sequence>MNFYADPLWDSSALDSQIGKVFADRSLQLEQLAASFMTDARHFFHHCQKSWVWPRLQSLALTSSLLCSTSSREGAAALLRAAAKSALNMPKLHTMALWYGARREACAFIYKIRAGTASITSRSTWHMDLNHYPGVIRAWNNVSFKALHRDIHVCQGLIQEVIESHGDAIHYLRLPCTVIDPVSLWQIRREAARSRINAN</sequence>
<evidence type="ECO:0000259" key="1">
    <source>
        <dbReference type="Pfam" id="PF20183"/>
    </source>
</evidence>